<protein>
    <recommendedName>
        <fullName evidence="3">DUF1707 domain-containing protein</fullName>
    </recommendedName>
</protein>
<accession>A0A285LRD0</accession>
<evidence type="ECO:0000256" key="2">
    <source>
        <dbReference type="SAM" id="Phobius"/>
    </source>
</evidence>
<evidence type="ECO:0000259" key="3">
    <source>
        <dbReference type="Pfam" id="PF08044"/>
    </source>
</evidence>
<feature type="region of interest" description="Disordered" evidence="1">
    <location>
        <begin position="99"/>
        <end position="122"/>
    </location>
</feature>
<dbReference type="Proteomes" id="UP000219565">
    <property type="component" value="Unassembled WGS sequence"/>
</dbReference>
<proteinExistence type="predicted"/>
<feature type="domain" description="DUF1707" evidence="3">
    <location>
        <begin position="41"/>
        <end position="93"/>
    </location>
</feature>
<keyword evidence="2" id="KW-1133">Transmembrane helix</keyword>
<feature type="compositionally biased region" description="Basic residues" evidence="1">
    <location>
        <begin position="106"/>
        <end position="116"/>
    </location>
</feature>
<evidence type="ECO:0000256" key="1">
    <source>
        <dbReference type="SAM" id="MobiDB-lite"/>
    </source>
</evidence>
<keyword evidence="2" id="KW-0812">Transmembrane</keyword>
<evidence type="ECO:0000313" key="4">
    <source>
        <dbReference type="EMBL" id="SNY87469.1"/>
    </source>
</evidence>
<dbReference type="InterPro" id="IPR012551">
    <property type="entry name" value="DUF1707_SHOCT-like"/>
</dbReference>
<dbReference type="EMBL" id="OBEG01000004">
    <property type="protein sequence ID" value="SNY87469.1"/>
    <property type="molecule type" value="Genomic_DNA"/>
</dbReference>
<sequence>MPSVDAVPRPPPVRIPPVERGAAGVGAVYDSVVSTGNDGRMRARDIDRVHACGVLDAAYAEGQLGGEEYRERTAKAAKAKTLGELARLTADLQVPAAARDLTPRGATRKPLRRGRSRAGYAGHTRARNVDRANTVRVLDDALGDGQLTAEEHEAATELASAAKTLGELAELVSDLQRAAEPSPTPPRSRRRLLFRAAVGVTAVLGVWAGYFLAGSDDARVAATSRQTIDPNPVQPLVLPTPELNTVAGMTLFRDRYREKFGDTIVDELALHRNFASVRRIAPEGPQWSADWNYWGGFQRPNDIITTRRADTRTVDLAILDVEAIGKALANAPALTKVPDGVVDSIDFSVDDSGTAQGRPLVEIRVHNERGQYGRVQLTPTGEVLKVWEVR</sequence>
<feature type="transmembrane region" description="Helical" evidence="2">
    <location>
        <begin position="192"/>
        <end position="213"/>
    </location>
</feature>
<dbReference type="PANTHER" id="PTHR40763">
    <property type="entry name" value="MEMBRANE PROTEIN-RELATED"/>
    <property type="match status" value="1"/>
</dbReference>
<evidence type="ECO:0000313" key="5">
    <source>
        <dbReference type="Proteomes" id="UP000219565"/>
    </source>
</evidence>
<dbReference type="AlphaFoldDB" id="A0A285LRD0"/>
<keyword evidence="2" id="KW-0472">Membrane</keyword>
<reference evidence="4 5" key="1">
    <citation type="submission" date="2017-09" db="EMBL/GenBank/DDBJ databases">
        <authorList>
            <person name="Ehlers B."/>
            <person name="Leendertz F.H."/>
        </authorList>
    </citation>
    <scope>NUCLEOTIDE SEQUENCE [LARGE SCALE GENOMIC DNA]</scope>
    <source>
        <strain evidence="4 5">DSM 45537</strain>
    </source>
</reference>
<keyword evidence="5" id="KW-1185">Reference proteome</keyword>
<gene>
    <name evidence="4" type="ORF">SAMN04244553_4415</name>
</gene>
<dbReference type="STRING" id="1379680.GCA_001612615_03737"/>
<dbReference type="PANTHER" id="PTHR40763:SF4">
    <property type="entry name" value="DUF1707 DOMAIN-CONTAINING PROTEIN"/>
    <property type="match status" value="1"/>
</dbReference>
<name>A0A285LRD0_9NOCA</name>
<dbReference type="Pfam" id="PF08044">
    <property type="entry name" value="DUF1707"/>
    <property type="match status" value="2"/>
</dbReference>
<feature type="domain" description="DUF1707" evidence="3">
    <location>
        <begin position="124"/>
        <end position="176"/>
    </location>
</feature>
<organism evidence="4 5">
    <name type="scientific">Nocardia amikacinitolerans</name>
    <dbReference type="NCBI Taxonomy" id="756689"/>
    <lineage>
        <taxon>Bacteria</taxon>
        <taxon>Bacillati</taxon>
        <taxon>Actinomycetota</taxon>
        <taxon>Actinomycetes</taxon>
        <taxon>Mycobacteriales</taxon>
        <taxon>Nocardiaceae</taxon>
        <taxon>Nocardia</taxon>
    </lineage>
</organism>